<sequence length="352" mass="38472">MASTTYKKRSRDDGSRSKAAPLLKKQKKKQQQQQAPSRGDESDDAQEFQAVNLLDSDDDDIYNAQVDDGGDSGSDADSIGSSSSSEDERPRAARTKPTRPQPIARDVPANKLARDAPGSKSKSVLDDGEDQSGDDDQGENDEYLDLDDEVSSDEAGGDAHEDHARLRRVTKSKRNDPEAFSTSMSKILGTKISGKNRADPVLARSADARERVRQVLDEDLDRKARRKLREQKQRAMEKGRVRDVLVATNATFSNVNPVTGKVVSNTDGETTADILATERRLRKVAQRGVVQLFNAFRTAQVKAAEAERLARKQGVIGMDNKKDKVTEMSKKGFLDLIASGGGGLKKGPMEEA</sequence>
<dbReference type="PANTHER" id="PTHR13245:SF14">
    <property type="entry name" value="RRP15-LIKE PROTEIN"/>
    <property type="match status" value="1"/>
</dbReference>
<accession>A0A2P5HTB7</accession>
<evidence type="ECO:0000256" key="2">
    <source>
        <dbReference type="SAM" id="MobiDB-lite"/>
    </source>
</evidence>
<evidence type="ECO:0000256" key="1">
    <source>
        <dbReference type="ARBA" id="ARBA00007462"/>
    </source>
</evidence>
<dbReference type="EMBL" id="MAVT02000785">
    <property type="protein sequence ID" value="POS73508.1"/>
    <property type="molecule type" value="Genomic_DNA"/>
</dbReference>
<evidence type="ECO:0000313" key="3">
    <source>
        <dbReference type="EMBL" id="POS73508.1"/>
    </source>
</evidence>
<proteinExistence type="inferred from homology"/>
<dbReference type="Pfam" id="PF07890">
    <property type="entry name" value="Rrp15p"/>
    <property type="match status" value="1"/>
</dbReference>
<reference evidence="3" key="1">
    <citation type="submission" date="2017-09" db="EMBL/GenBank/DDBJ databases">
        <title>Polyketide synthases of a Diaporthe helianthi virulent isolate.</title>
        <authorList>
            <person name="Baroncelli R."/>
        </authorList>
    </citation>
    <scope>NUCLEOTIDE SEQUENCE [LARGE SCALE GENOMIC DNA]</scope>
    <source>
        <strain evidence="3">7/96</strain>
    </source>
</reference>
<dbReference type="STRING" id="158607.A0A2P5HTB7"/>
<feature type="region of interest" description="Disordered" evidence="2">
    <location>
        <begin position="1"/>
        <end position="187"/>
    </location>
</feature>
<comment type="similarity">
    <text evidence="1">Belongs to the RRP15 family.</text>
</comment>
<comment type="caution">
    <text evidence="3">The sequence shown here is derived from an EMBL/GenBank/DDBJ whole genome shotgun (WGS) entry which is preliminary data.</text>
</comment>
<dbReference type="GO" id="GO:0000460">
    <property type="term" value="P:maturation of 5.8S rRNA"/>
    <property type="evidence" value="ECO:0007669"/>
    <property type="project" value="TreeGrafter"/>
</dbReference>
<dbReference type="InterPro" id="IPR012459">
    <property type="entry name" value="Rrp15"/>
</dbReference>
<gene>
    <name evidence="3" type="ORF">DHEL01_v208103</name>
</gene>
<organism evidence="3 4">
    <name type="scientific">Diaporthe helianthi</name>
    <dbReference type="NCBI Taxonomy" id="158607"/>
    <lineage>
        <taxon>Eukaryota</taxon>
        <taxon>Fungi</taxon>
        <taxon>Dikarya</taxon>
        <taxon>Ascomycota</taxon>
        <taxon>Pezizomycotina</taxon>
        <taxon>Sordariomycetes</taxon>
        <taxon>Sordariomycetidae</taxon>
        <taxon>Diaporthales</taxon>
        <taxon>Diaporthaceae</taxon>
        <taxon>Diaporthe</taxon>
    </lineage>
</organism>
<name>A0A2P5HTB7_DIAHE</name>
<evidence type="ECO:0000313" key="4">
    <source>
        <dbReference type="Proteomes" id="UP000094444"/>
    </source>
</evidence>
<feature type="compositionally biased region" description="Low complexity" evidence="2">
    <location>
        <begin position="73"/>
        <end position="84"/>
    </location>
</feature>
<dbReference type="Proteomes" id="UP000094444">
    <property type="component" value="Unassembled WGS sequence"/>
</dbReference>
<dbReference type="InParanoid" id="A0A2P5HTB7"/>
<protein>
    <submittedName>
        <fullName evidence="3">Ribosomal RNA-processing protein</fullName>
    </submittedName>
</protein>
<feature type="compositionally biased region" description="Acidic residues" evidence="2">
    <location>
        <begin position="126"/>
        <end position="156"/>
    </location>
</feature>
<keyword evidence="4" id="KW-1185">Reference proteome</keyword>
<dbReference type="PANTHER" id="PTHR13245">
    <property type="entry name" value="RRP15-LIKE PROTEIN"/>
    <property type="match status" value="1"/>
</dbReference>
<dbReference type="AlphaFoldDB" id="A0A2P5HTB7"/>
<dbReference type="GO" id="GO:0000470">
    <property type="term" value="P:maturation of LSU-rRNA"/>
    <property type="evidence" value="ECO:0007669"/>
    <property type="project" value="TreeGrafter"/>
</dbReference>
<dbReference type="OrthoDB" id="20949at2759"/>
<dbReference type="GO" id="GO:0030687">
    <property type="term" value="C:preribosome, large subunit precursor"/>
    <property type="evidence" value="ECO:0007669"/>
    <property type="project" value="TreeGrafter"/>
</dbReference>